<dbReference type="EMBL" id="BAABDU010000007">
    <property type="protein sequence ID" value="GAA3781415.1"/>
    <property type="molecule type" value="Genomic_DNA"/>
</dbReference>
<gene>
    <name evidence="9" type="ORF">GCM10022423_42430</name>
</gene>
<organism evidence="9 10">
    <name type="scientific">Flavobacterium ginsengiterrae</name>
    <dbReference type="NCBI Taxonomy" id="871695"/>
    <lineage>
        <taxon>Bacteria</taxon>
        <taxon>Pseudomonadati</taxon>
        <taxon>Bacteroidota</taxon>
        <taxon>Flavobacteriia</taxon>
        <taxon>Flavobacteriales</taxon>
        <taxon>Flavobacteriaceae</taxon>
        <taxon>Flavobacterium</taxon>
    </lineage>
</organism>
<feature type="repeat" description="TPR" evidence="6">
    <location>
        <begin position="118"/>
        <end position="151"/>
    </location>
</feature>
<proteinExistence type="predicted"/>
<evidence type="ECO:0000256" key="6">
    <source>
        <dbReference type="PROSITE-ProRule" id="PRU00339"/>
    </source>
</evidence>
<dbReference type="PANTHER" id="PTHR24421">
    <property type="entry name" value="NITRATE/NITRITE SENSOR PROTEIN NARX-RELATED"/>
    <property type="match status" value="1"/>
</dbReference>
<evidence type="ECO:0000256" key="1">
    <source>
        <dbReference type="ARBA" id="ARBA00000085"/>
    </source>
</evidence>
<dbReference type="Gene3D" id="1.25.40.10">
    <property type="entry name" value="Tetratricopeptide repeat domain"/>
    <property type="match status" value="2"/>
</dbReference>
<sequence length="574" mass="66582">MISKNAPFFCFLALFLTLSACKKKDHAFNDSKPGKEKILSLTIKAKSFLDNHKTDSAFYYFNEVKSICDPKTNPEAYIATTNAMAALQQNQNDFIGSKTTLKEVLPYLKLIRDSEQIWYTYTYLGINYLNTYQFKKASRYFNKALDLNINKFKNIESKKNIAEVLIAENKYQEAIQILLSLTDEKEVQSKPKFHAEILDRIGHCYSHYSSDNSEAYRFLNYALQIRMRLKDNEDIAKSYYNLALFYQNKNSDSAKKYMTMSYEKYTLANDIDGRMSALKLIINNSPNPELKKHALKYIILVDSIFEVRQKAKNQFARIKYDSKLQREENLKLKTHKAENELNLERQKNKNIISYIIIVLSLCLILILYYYLTSKANRDKIEAAYNSETRISKKLHDELANDIYHTMAFAENKNLSLAENKEQLLHNLEVIYSRTSDISKENSSIITDENYISSLKEMISGFSTIQINLILNGLDLISWTKIDKNKKITIYRVLQELLVNMRKYSDASVVGVNFKQIEKSILIHYSDNGKGIDMEKIIFKNGLYNVENRILKIRGTIDITSAPNEGFKVLIKIPI</sequence>
<dbReference type="InterPro" id="IPR011990">
    <property type="entry name" value="TPR-like_helical_dom_sf"/>
</dbReference>
<accession>A0ABP7H3V4</accession>
<dbReference type="Proteomes" id="UP001500748">
    <property type="component" value="Unassembled WGS sequence"/>
</dbReference>
<dbReference type="InterPro" id="IPR019734">
    <property type="entry name" value="TPR_rpt"/>
</dbReference>
<keyword evidence="5" id="KW-0902">Two-component regulatory system</keyword>
<keyword evidence="6" id="KW-0802">TPR repeat</keyword>
<evidence type="ECO:0000259" key="8">
    <source>
        <dbReference type="Pfam" id="PF02518"/>
    </source>
</evidence>
<dbReference type="InterPro" id="IPR003594">
    <property type="entry name" value="HATPase_dom"/>
</dbReference>
<evidence type="ECO:0000313" key="10">
    <source>
        <dbReference type="Proteomes" id="UP001500748"/>
    </source>
</evidence>
<dbReference type="InterPro" id="IPR036890">
    <property type="entry name" value="HATPase_C_sf"/>
</dbReference>
<evidence type="ECO:0000313" key="9">
    <source>
        <dbReference type="EMBL" id="GAA3781415.1"/>
    </source>
</evidence>
<dbReference type="Pfam" id="PF02518">
    <property type="entry name" value="HATPase_c"/>
    <property type="match status" value="1"/>
</dbReference>
<dbReference type="PROSITE" id="PS51257">
    <property type="entry name" value="PROKAR_LIPOPROTEIN"/>
    <property type="match status" value="1"/>
</dbReference>
<evidence type="ECO:0000256" key="4">
    <source>
        <dbReference type="ARBA" id="ARBA00022777"/>
    </source>
</evidence>
<dbReference type="Gene3D" id="3.30.565.10">
    <property type="entry name" value="Histidine kinase-like ATPase, C-terminal domain"/>
    <property type="match status" value="1"/>
</dbReference>
<evidence type="ECO:0000256" key="5">
    <source>
        <dbReference type="ARBA" id="ARBA00023012"/>
    </source>
</evidence>
<protein>
    <recommendedName>
        <fullName evidence="2">histidine kinase</fullName>
        <ecNumber evidence="2">2.7.13.3</ecNumber>
    </recommendedName>
</protein>
<reference evidence="10" key="1">
    <citation type="journal article" date="2019" name="Int. J. Syst. Evol. Microbiol.">
        <title>The Global Catalogue of Microorganisms (GCM) 10K type strain sequencing project: providing services to taxonomists for standard genome sequencing and annotation.</title>
        <authorList>
            <consortium name="The Broad Institute Genomics Platform"/>
            <consortium name="The Broad Institute Genome Sequencing Center for Infectious Disease"/>
            <person name="Wu L."/>
            <person name="Ma J."/>
        </authorList>
    </citation>
    <scope>NUCLEOTIDE SEQUENCE [LARGE SCALE GENOMIC DNA]</scope>
    <source>
        <strain evidence="10">JCM 17337</strain>
    </source>
</reference>
<comment type="caution">
    <text evidence="9">The sequence shown here is derived from an EMBL/GenBank/DDBJ whole genome shotgun (WGS) entry which is preliminary data.</text>
</comment>
<keyword evidence="4" id="KW-0418">Kinase</keyword>
<dbReference type="CDD" id="cd16917">
    <property type="entry name" value="HATPase_UhpB-NarQ-NarX-like"/>
    <property type="match status" value="1"/>
</dbReference>
<keyword evidence="7" id="KW-0812">Transmembrane</keyword>
<feature type="domain" description="Histidine kinase/HSP90-like ATPase" evidence="8">
    <location>
        <begin position="486"/>
        <end position="573"/>
    </location>
</feature>
<dbReference type="PROSITE" id="PS50005">
    <property type="entry name" value="TPR"/>
    <property type="match status" value="1"/>
</dbReference>
<dbReference type="EC" id="2.7.13.3" evidence="2"/>
<keyword evidence="7" id="KW-0472">Membrane</keyword>
<evidence type="ECO:0000256" key="7">
    <source>
        <dbReference type="SAM" id="Phobius"/>
    </source>
</evidence>
<dbReference type="SUPFAM" id="SSF55874">
    <property type="entry name" value="ATPase domain of HSP90 chaperone/DNA topoisomerase II/histidine kinase"/>
    <property type="match status" value="1"/>
</dbReference>
<keyword evidence="3" id="KW-0808">Transferase</keyword>
<name>A0ABP7H3V4_9FLAO</name>
<comment type="catalytic activity">
    <reaction evidence="1">
        <text>ATP + protein L-histidine = ADP + protein N-phospho-L-histidine.</text>
        <dbReference type="EC" id="2.7.13.3"/>
    </reaction>
</comment>
<dbReference type="SUPFAM" id="SSF48452">
    <property type="entry name" value="TPR-like"/>
    <property type="match status" value="1"/>
</dbReference>
<feature type="transmembrane region" description="Helical" evidence="7">
    <location>
        <begin position="351"/>
        <end position="371"/>
    </location>
</feature>
<keyword evidence="10" id="KW-1185">Reference proteome</keyword>
<evidence type="ECO:0000256" key="2">
    <source>
        <dbReference type="ARBA" id="ARBA00012438"/>
    </source>
</evidence>
<keyword evidence="7" id="KW-1133">Transmembrane helix</keyword>
<evidence type="ECO:0000256" key="3">
    <source>
        <dbReference type="ARBA" id="ARBA00022679"/>
    </source>
</evidence>
<dbReference type="PANTHER" id="PTHR24421:SF10">
    <property type="entry name" value="NITRATE_NITRITE SENSOR PROTEIN NARQ"/>
    <property type="match status" value="1"/>
</dbReference>
<dbReference type="InterPro" id="IPR050482">
    <property type="entry name" value="Sensor_HK_TwoCompSys"/>
</dbReference>